<dbReference type="Pfam" id="PF22688">
    <property type="entry name" value="Hda_lid"/>
    <property type="match status" value="1"/>
</dbReference>
<evidence type="ECO:0000259" key="1">
    <source>
        <dbReference type="Pfam" id="PF22688"/>
    </source>
</evidence>
<dbReference type="AlphaFoldDB" id="A0A8B2NSQ4"/>
<accession>A0A8B2NSQ4</accession>
<protein>
    <submittedName>
        <fullName evidence="2">Chromosomal replication initiator DnaA</fullName>
    </submittedName>
</protein>
<feature type="domain" description="Hda lid" evidence="1">
    <location>
        <begin position="157"/>
        <end position="208"/>
    </location>
</feature>
<gene>
    <name evidence="2" type="ORF">DLJ53_14550</name>
</gene>
<dbReference type="Proteomes" id="UP000249590">
    <property type="component" value="Unassembled WGS sequence"/>
</dbReference>
<dbReference type="InterPro" id="IPR027417">
    <property type="entry name" value="P-loop_NTPase"/>
</dbReference>
<dbReference type="InterPro" id="IPR055199">
    <property type="entry name" value="Hda_lid"/>
</dbReference>
<evidence type="ECO:0000313" key="3">
    <source>
        <dbReference type="Proteomes" id="UP000249590"/>
    </source>
</evidence>
<dbReference type="Gene3D" id="1.10.8.60">
    <property type="match status" value="1"/>
</dbReference>
<dbReference type="Gene3D" id="3.40.50.300">
    <property type="entry name" value="P-loop containing nucleotide triphosphate hydrolases"/>
    <property type="match status" value="1"/>
</dbReference>
<dbReference type="EMBL" id="QHHQ01000003">
    <property type="protein sequence ID" value="RAI00484.1"/>
    <property type="molecule type" value="Genomic_DNA"/>
</dbReference>
<dbReference type="RefSeq" id="WP_111347777.1">
    <property type="nucleotide sequence ID" value="NZ_JAIWKD010000008.1"/>
</dbReference>
<keyword evidence="3" id="KW-1185">Reference proteome</keyword>
<evidence type="ECO:0000313" key="2">
    <source>
        <dbReference type="EMBL" id="RAI00484.1"/>
    </source>
</evidence>
<organism evidence="2 3">
    <name type="scientific">Acuticoccus sediminis</name>
    <dbReference type="NCBI Taxonomy" id="2184697"/>
    <lineage>
        <taxon>Bacteria</taxon>
        <taxon>Pseudomonadati</taxon>
        <taxon>Pseudomonadota</taxon>
        <taxon>Alphaproteobacteria</taxon>
        <taxon>Hyphomicrobiales</taxon>
        <taxon>Amorphaceae</taxon>
        <taxon>Acuticoccus</taxon>
    </lineage>
</organism>
<dbReference type="SUPFAM" id="SSF52540">
    <property type="entry name" value="P-loop containing nucleoside triphosphate hydrolases"/>
    <property type="match status" value="1"/>
</dbReference>
<sequence>MEQLALDLNNGEVPPATIVTPCNAAAFALVDEWPRWSHPVALVRGGEGTGKSHLARAFAERTGAAHLAGEALRAGDVLQLARGPVVVDDADRADERALFHLINAVRAAGTTLLLTARSRAGIALPDLASRLNATPETVLQPPDDILLRRVLVEAFLARQLPADPAVVTFLMARVERTLHAAVQMVERIDKAGLAEQRGPTRPLAARVLKTGGSIPDDIVP</sequence>
<proteinExistence type="predicted"/>
<name>A0A8B2NSQ4_9HYPH</name>
<reference evidence="2 3" key="1">
    <citation type="submission" date="2018-05" db="EMBL/GenBank/DDBJ databases">
        <title>Acuticoccus sediminis sp. nov., isolated from deep-sea sediment of Indian Ocean.</title>
        <authorList>
            <person name="Liu X."/>
            <person name="Lai Q."/>
            <person name="Du Y."/>
            <person name="Sun F."/>
            <person name="Zhang X."/>
            <person name="Wang S."/>
            <person name="Shao Z."/>
        </authorList>
    </citation>
    <scope>NUCLEOTIDE SEQUENCE [LARGE SCALE GENOMIC DNA]</scope>
    <source>
        <strain evidence="2 3">PTG4-2</strain>
    </source>
</reference>
<dbReference type="OrthoDB" id="7390113at2"/>
<comment type="caution">
    <text evidence="2">The sequence shown here is derived from an EMBL/GenBank/DDBJ whole genome shotgun (WGS) entry which is preliminary data.</text>
</comment>